<evidence type="ECO:0000313" key="12">
    <source>
        <dbReference type="EMBL" id="KAJ7312644.1"/>
    </source>
</evidence>
<sequence>MKIHFMTLASSAVLGLVTSTSALPKVARTGRYLYDEDGTRFYPKGIAYQTPFITDNLADAAGDSSLNHDACMNALSAAEIYVMLELALPYNGSIDTVQPSWSTNLLSQSVMALQYIKTIDTFAKYDNLLAFNVGNEVIMPNATSSAPFIKAAVRDIKAYLTSISSSALVGYATIDGTSAFRHGVAEYLACDPSGSNSGSSSIDFFGLNSYEQSLPATAARLTTDFEEFPFTIAACVSRPCDLMGLAELNEDRRSEFVIGSLGGGGSISDSLFSQPTTDVLSGGIAYSYFPDRGFGVTNVSSDGRTVTTNGDFDDLVAQYSQVSFVNSPAKASVPASSFAACHLPSSLNVSLSLPPTPNKDACECLESKLSCVFSPASRDYSKILGDLTGKVCGLLPGVNGSCADISGDGTAGSYGAVAMCDPTIRLSYAFSQYYELSGRVASSCVFDGNANLSRASTEDTFSSAVATCIPNSAQVSTPNAPVSGLGSSNSALPLLGNILGGWFAMENDTGILWEARDGSHMWTAFLYASALLFQE</sequence>
<keyword evidence="5 10" id="KW-0732">Signal</keyword>
<keyword evidence="9 10" id="KW-0449">Lipoprotein</keyword>
<dbReference type="PANTHER" id="PTHR31468">
    <property type="entry name" value="1,3-BETA-GLUCANOSYLTRANSFERASE GAS1"/>
    <property type="match status" value="1"/>
</dbReference>
<evidence type="ECO:0000256" key="7">
    <source>
        <dbReference type="ARBA" id="ARBA00023157"/>
    </source>
</evidence>
<dbReference type="SUPFAM" id="SSF51445">
    <property type="entry name" value="(Trans)glycosidases"/>
    <property type="match status" value="1"/>
</dbReference>
<feature type="signal peptide" evidence="10">
    <location>
        <begin position="1"/>
        <end position="22"/>
    </location>
</feature>
<evidence type="ECO:0000256" key="10">
    <source>
        <dbReference type="RuleBase" id="RU361209"/>
    </source>
</evidence>
<dbReference type="GO" id="GO:0005886">
    <property type="term" value="C:plasma membrane"/>
    <property type="evidence" value="ECO:0007669"/>
    <property type="project" value="UniProtKB-SubCell"/>
</dbReference>
<dbReference type="Pfam" id="PF07983">
    <property type="entry name" value="X8"/>
    <property type="match status" value="1"/>
</dbReference>
<evidence type="ECO:0000256" key="8">
    <source>
        <dbReference type="ARBA" id="ARBA00023180"/>
    </source>
</evidence>
<dbReference type="Proteomes" id="UP001218218">
    <property type="component" value="Unassembled WGS sequence"/>
</dbReference>
<comment type="similarity">
    <text evidence="3 10">Belongs to the glycosyl hydrolase 72 family.</text>
</comment>
<keyword evidence="8" id="KW-0325">Glycoprotein</keyword>
<protein>
    <recommendedName>
        <fullName evidence="10">1,3-beta-glucanosyltransferase</fullName>
        <ecNumber evidence="10">2.4.1.-</ecNumber>
    </recommendedName>
</protein>
<comment type="caution">
    <text evidence="12">The sequence shown here is derived from an EMBL/GenBank/DDBJ whole genome shotgun (WGS) entry which is preliminary data.</text>
</comment>
<dbReference type="SMART" id="SM00768">
    <property type="entry name" value="X8"/>
    <property type="match status" value="1"/>
</dbReference>
<dbReference type="EMBL" id="JARIHO010000071">
    <property type="protein sequence ID" value="KAJ7312644.1"/>
    <property type="molecule type" value="Genomic_DNA"/>
</dbReference>
<evidence type="ECO:0000259" key="11">
    <source>
        <dbReference type="SMART" id="SM00768"/>
    </source>
</evidence>
<proteinExistence type="inferred from homology"/>
<evidence type="ECO:0000256" key="5">
    <source>
        <dbReference type="ARBA" id="ARBA00022729"/>
    </source>
</evidence>
<dbReference type="GO" id="GO:0098552">
    <property type="term" value="C:side of membrane"/>
    <property type="evidence" value="ECO:0007669"/>
    <property type="project" value="UniProtKB-KW"/>
</dbReference>
<dbReference type="InterPro" id="IPR017853">
    <property type="entry name" value="GH"/>
</dbReference>
<evidence type="ECO:0000256" key="9">
    <source>
        <dbReference type="ARBA" id="ARBA00023288"/>
    </source>
</evidence>
<keyword evidence="6 10" id="KW-0472">Membrane</keyword>
<evidence type="ECO:0000256" key="3">
    <source>
        <dbReference type="ARBA" id="ARBA00007528"/>
    </source>
</evidence>
<comment type="subcellular location">
    <subcellularLocation>
        <location evidence="1">Cell envelope</location>
    </subcellularLocation>
    <subcellularLocation>
        <location evidence="10">Cell membrane</location>
        <topology evidence="10">Lipid-anchor</topology>
        <topology evidence="10">GPI-anchor</topology>
    </subcellularLocation>
    <subcellularLocation>
        <location evidence="2">Membrane</location>
        <topology evidence="2">Lipid-anchor</topology>
        <topology evidence="2">GPI-anchor</topology>
    </subcellularLocation>
</comment>
<dbReference type="EC" id="2.4.1.-" evidence="10"/>
<gene>
    <name evidence="12" type="ORF">DFH08DRAFT_822086</name>
</gene>
<evidence type="ECO:0000256" key="2">
    <source>
        <dbReference type="ARBA" id="ARBA00004589"/>
    </source>
</evidence>
<feature type="domain" description="X8" evidence="11">
    <location>
        <begin position="369"/>
        <end position="470"/>
    </location>
</feature>
<reference evidence="12" key="1">
    <citation type="submission" date="2023-03" db="EMBL/GenBank/DDBJ databases">
        <title>Massive genome expansion in bonnet fungi (Mycena s.s.) driven by repeated elements and novel gene families across ecological guilds.</title>
        <authorList>
            <consortium name="Lawrence Berkeley National Laboratory"/>
            <person name="Harder C.B."/>
            <person name="Miyauchi S."/>
            <person name="Viragh M."/>
            <person name="Kuo A."/>
            <person name="Thoen E."/>
            <person name="Andreopoulos B."/>
            <person name="Lu D."/>
            <person name="Skrede I."/>
            <person name="Drula E."/>
            <person name="Henrissat B."/>
            <person name="Morin E."/>
            <person name="Kohler A."/>
            <person name="Barry K."/>
            <person name="LaButti K."/>
            <person name="Morin E."/>
            <person name="Salamov A."/>
            <person name="Lipzen A."/>
            <person name="Mereny Z."/>
            <person name="Hegedus B."/>
            <person name="Baldrian P."/>
            <person name="Stursova M."/>
            <person name="Weitz H."/>
            <person name="Taylor A."/>
            <person name="Grigoriev I.V."/>
            <person name="Nagy L.G."/>
            <person name="Martin F."/>
            <person name="Kauserud H."/>
        </authorList>
    </citation>
    <scope>NUCLEOTIDE SEQUENCE</scope>
    <source>
        <strain evidence="12">CBHHK002</strain>
    </source>
</reference>
<evidence type="ECO:0000256" key="4">
    <source>
        <dbReference type="ARBA" id="ARBA00022622"/>
    </source>
</evidence>
<dbReference type="GO" id="GO:0071970">
    <property type="term" value="P:fungal-type cell wall (1-&gt;3)-beta-D-glucan biosynthetic process"/>
    <property type="evidence" value="ECO:0007669"/>
    <property type="project" value="TreeGrafter"/>
</dbReference>
<keyword evidence="13" id="KW-1185">Reference proteome</keyword>
<evidence type="ECO:0000256" key="1">
    <source>
        <dbReference type="ARBA" id="ARBA00004196"/>
    </source>
</evidence>
<accession>A0AAD6Z8Y6</accession>
<dbReference type="GO" id="GO:0042124">
    <property type="term" value="F:1,3-beta-glucanosyltransferase activity"/>
    <property type="evidence" value="ECO:0007669"/>
    <property type="project" value="TreeGrafter"/>
</dbReference>
<comment type="function">
    <text evidence="10">Splits internally a 1,3-beta-glucan molecule and transfers the newly generated reducing end (the donor) to the non-reducing end of another 1,3-beta-glucan molecule (the acceptor) forming a 1,3-beta linkage, resulting in the elongation of 1,3-beta-glucan chains in the cell wall.</text>
</comment>
<keyword evidence="7" id="KW-1015">Disulfide bond</keyword>
<keyword evidence="10" id="KW-0808">Transferase</keyword>
<evidence type="ECO:0000256" key="6">
    <source>
        <dbReference type="ARBA" id="ARBA00023136"/>
    </source>
</evidence>
<organism evidence="12 13">
    <name type="scientific">Mycena albidolilacea</name>
    <dbReference type="NCBI Taxonomy" id="1033008"/>
    <lineage>
        <taxon>Eukaryota</taxon>
        <taxon>Fungi</taxon>
        <taxon>Dikarya</taxon>
        <taxon>Basidiomycota</taxon>
        <taxon>Agaricomycotina</taxon>
        <taxon>Agaricomycetes</taxon>
        <taxon>Agaricomycetidae</taxon>
        <taxon>Agaricales</taxon>
        <taxon>Marasmiineae</taxon>
        <taxon>Mycenaceae</taxon>
        <taxon>Mycena</taxon>
    </lineage>
</organism>
<dbReference type="Gene3D" id="3.20.20.80">
    <property type="entry name" value="Glycosidases"/>
    <property type="match status" value="1"/>
</dbReference>
<dbReference type="PANTHER" id="PTHR31468:SF2">
    <property type="entry name" value="1,3-BETA-GLUCANOSYLTRANSFERASE GAS1"/>
    <property type="match status" value="1"/>
</dbReference>
<dbReference type="InterPro" id="IPR012946">
    <property type="entry name" value="X8"/>
</dbReference>
<evidence type="ECO:0000313" key="13">
    <source>
        <dbReference type="Proteomes" id="UP001218218"/>
    </source>
</evidence>
<name>A0AAD6Z8Y6_9AGAR</name>
<keyword evidence="4 10" id="KW-0336">GPI-anchor</keyword>
<feature type="chain" id="PRO_5041769745" description="1,3-beta-glucanosyltransferase" evidence="10">
    <location>
        <begin position="23"/>
        <end position="535"/>
    </location>
</feature>
<dbReference type="Pfam" id="PF03198">
    <property type="entry name" value="Glyco_hydro_72"/>
    <property type="match status" value="1"/>
</dbReference>
<dbReference type="GO" id="GO:0031505">
    <property type="term" value="P:fungal-type cell wall organization"/>
    <property type="evidence" value="ECO:0007669"/>
    <property type="project" value="TreeGrafter"/>
</dbReference>
<dbReference type="AlphaFoldDB" id="A0AAD6Z8Y6"/>
<dbReference type="Gene3D" id="1.20.58.1040">
    <property type="match status" value="1"/>
</dbReference>
<dbReference type="InterPro" id="IPR004886">
    <property type="entry name" value="Glucanosyltransferase"/>
</dbReference>